<accession>A0A385TQY1</accession>
<dbReference type="RefSeq" id="WP_119849611.1">
    <property type="nucleotide sequence ID" value="NZ_CP032412.1"/>
</dbReference>
<keyword evidence="2" id="KW-1185">Reference proteome</keyword>
<evidence type="ECO:0000313" key="2">
    <source>
        <dbReference type="Proteomes" id="UP000266552"/>
    </source>
</evidence>
<organism evidence="1 2">
    <name type="scientific">Paenibacillus lautus</name>
    <name type="common">Bacillus lautus</name>
    <dbReference type="NCBI Taxonomy" id="1401"/>
    <lineage>
        <taxon>Bacteria</taxon>
        <taxon>Bacillati</taxon>
        <taxon>Bacillota</taxon>
        <taxon>Bacilli</taxon>
        <taxon>Bacillales</taxon>
        <taxon>Paenibacillaceae</taxon>
        <taxon>Paenibacillus</taxon>
    </lineage>
</organism>
<proteinExistence type="predicted"/>
<evidence type="ECO:0008006" key="3">
    <source>
        <dbReference type="Google" id="ProtNLM"/>
    </source>
</evidence>
<sequence>MNRLNYYGKYSVPETVRQLWEFEEELRQDGYSLDLDLGLIMTKEDIRYMSTPPDVIPFASCGVDGIHYGFLTDFGMVPDLEQAYIVSVSPMNFDQEVWLVASNIHNFLRVVFTENSMLYNYFSGVEQYISHQRHREQEEIEERIVRAKHKLQQRFSLEPMADMGDYLVRLEQKRQAEVVFPTRYLSGIIQTSSACEHQRLMIDAVKDGPDPEDVEFFFMNASVESRLAFIRDAQSKHLLDRPQLRESVIKGMVDMGLADEAERLNRSYDYQEQTIEISDKNEIASIVWYTDDSTND</sequence>
<dbReference type="AlphaFoldDB" id="A0A385TQY1"/>
<protein>
    <recommendedName>
        <fullName evidence="3">SMI1/KNR4 family protein</fullName>
    </recommendedName>
</protein>
<name>A0A385TQY1_PAELA</name>
<dbReference type="KEGG" id="plw:D5F53_22950"/>
<dbReference type="Proteomes" id="UP000266552">
    <property type="component" value="Chromosome"/>
</dbReference>
<gene>
    <name evidence="1" type="ORF">D5F53_22950</name>
</gene>
<reference evidence="1 2" key="1">
    <citation type="submission" date="2018-09" db="EMBL/GenBank/DDBJ databases">
        <title>Genome Sequence of Paenibacillus lautus Strain E7593-69, Azo Dye-Degrading Bacteria, Isolated from Commercial Tattoo Inks.</title>
        <authorList>
            <person name="Nho S.W."/>
            <person name="Kim S.-J."/>
            <person name="Kweon O."/>
            <person name="Cerniglia C.E."/>
        </authorList>
    </citation>
    <scope>NUCLEOTIDE SEQUENCE [LARGE SCALE GENOMIC DNA]</scope>
    <source>
        <strain evidence="1 2">E7593-69</strain>
    </source>
</reference>
<evidence type="ECO:0000313" key="1">
    <source>
        <dbReference type="EMBL" id="AYB45973.1"/>
    </source>
</evidence>
<dbReference type="EMBL" id="CP032412">
    <property type="protein sequence ID" value="AYB45973.1"/>
    <property type="molecule type" value="Genomic_DNA"/>
</dbReference>